<feature type="domain" description="Glycosyltransferase subfamily 4-like N-terminal" evidence="2">
    <location>
        <begin position="20"/>
        <end position="179"/>
    </location>
</feature>
<keyword evidence="1" id="KW-1133">Transmembrane helix</keyword>
<dbReference type="Pfam" id="PF13439">
    <property type="entry name" value="Glyco_transf_4"/>
    <property type="match status" value="1"/>
</dbReference>
<name>A0A3B0ZEW1_9ZZZZ</name>
<gene>
    <name evidence="3" type="ORF">MNBD_GAMMA22-2526</name>
</gene>
<dbReference type="SUPFAM" id="SSF53756">
    <property type="entry name" value="UDP-Glycosyltransferase/glycogen phosphorylase"/>
    <property type="match status" value="1"/>
</dbReference>
<dbReference type="InterPro" id="IPR028098">
    <property type="entry name" value="Glyco_trans_4-like_N"/>
</dbReference>
<evidence type="ECO:0000256" key="1">
    <source>
        <dbReference type="SAM" id="Phobius"/>
    </source>
</evidence>
<organism evidence="3">
    <name type="scientific">hydrothermal vent metagenome</name>
    <dbReference type="NCBI Taxonomy" id="652676"/>
    <lineage>
        <taxon>unclassified sequences</taxon>
        <taxon>metagenomes</taxon>
        <taxon>ecological metagenomes</taxon>
    </lineage>
</organism>
<feature type="transmembrane region" description="Helical" evidence="1">
    <location>
        <begin position="93"/>
        <end position="113"/>
    </location>
</feature>
<dbReference type="EMBL" id="UOFS01000009">
    <property type="protein sequence ID" value="VAW91965.1"/>
    <property type="molecule type" value="Genomic_DNA"/>
</dbReference>
<dbReference type="AlphaFoldDB" id="A0A3B0ZEW1"/>
<protein>
    <recommendedName>
        <fullName evidence="2">Glycosyltransferase subfamily 4-like N-terminal domain-containing protein</fullName>
    </recommendedName>
</protein>
<keyword evidence="1" id="KW-0812">Transmembrane</keyword>
<dbReference type="Gene3D" id="3.40.50.2000">
    <property type="entry name" value="Glycogen Phosphorylase B"/>
    <property type="match status" value="1"/>
</dbReference>
<evidence type="ECO:0000259" key="2">
    <source>
        <dbReference type="Pfam" id="PF13439"/>
    </source>
</evidence>
<sequence>MINTKKINVTYIIDSIGWAGAQTHLISVLTNIDYNKFNVSVICLRSEGEQFEILEDLGITSLVLNLENLMSPLKTLKAIFRIKRFLRKNKTNIFQSYMFNPNLLASIIAWIPWKSFKLITTRRDTGYWHQKHHWWLYRFMNLLTDKVIAVSSEVRQECIKKEGVSPDKIITIYNGIDLNVYSDKIFDRNKVRKNFGIKDDEYVIGMLAALKT</sequence>
<accession>A0A3B0ZEW1</accession>
<evidence type="ECO:0000313" key="3">
    <source>
        <dbReference type="EMBL" id="VAW91965.1"/>
    </source>
</evidence>
<reference evidence="3" key="1">
    <citation type="submission" date="2018-06" db="EMBL/GenBank/DDBJ databases">
        <authorList>
            <person name="Zhirakovskaya E."/>
        </authorList>
    </citation>
    <scope>NUCLEOTIDE SEQUENCE</scope>
</reference>
<proteinExistence type="predicted"/>
<keyword evidence="1" id="KW-0472">Membrane</keyword>